<dbReference type="EMBL" id="ML977517">
    <property type="protein sequence ID" value="KAF2124967.1"/>
    <property type="molecule type" value="Genomic_DNA"/>
</dbReference>
<evidence type="ECO:0000256" key="1">
    <source>
        <dbReference type="SAM" id="MobiDB-lite"/>
    </source>
</evidence>
<keyword evidence="2" id="KW-0472">Membrane</keyword>
<keyword evidence="2" id="KW-0812">Transmembrane</keyword>
<evidence type="ECO:0000256" key="3">
    <source>
        <dbReference type="SAM" id="SignalP"/>
    </source>
</evidence>
<reference evidence="5" key="1">
    <citation type="journal article" date="2020" name="Stud. Mycol.">
        <title>101 Dothideomycetes genomes: a test case for predicting lifestyles and emergence of pathogens.</title>
        <authorList>
            <person name="Haridas S."/>
            <person name="Albert R."/>
            <person name="Binder M."/>
            <person name="Bloem J."/>
            <person name="Labutti K."/>
            <person name="Salamov A."/>
            <person name="Andreopoulos B."/>
            <person name="Baker S."/>
            <person name="Barry K."/>
            <person name="Bills G."/>
            <person name="Bluhm B."/>
            <person name="Cannon C."/>
            <person name="Castanera R."/>
            <person name="Culley D."/>
            <person name="Daum C."/>
            <person name="Ezra D."/>
            <person name="Gonzalez J."/>
            <person name="Henrissat B."/>
            <person name="Kuo A."/>
            <person name="Liang C."/>
            <person name="Lipzen A."/>
            <person name="Lutzoni F."/>
            <person name="Magnuson J."/>
            <person name="Mondo S."/>
            <person name="Nolan M."/>
            <person name="Ohm R."/>
            <person name="Pangilinan J."/>
            <person name="Park H.-J."/>
            <person name="Ramirez L."/>
            <person name="Alfaro M."/>
            <person name="Sun H."/>
            <person name="Tritt A."/>
            <person name="Yoshinaga Y."/>
            <person name="Zwiers L.-H."/>
            <person name="Turgeon B."/>
            <person name="Goodwin S."/>
            <person name="Spatafora J."/>
            <person name="Crous P."/>
            <person name="Grigoriev I."/>
        </authorList>
    </citation>
    <scope>NUCLEOTIDE SEQUENCE</scope>
    <source>
        <strain evidence="5">CBS 119687</strain>
    </source>
</reference>
<proteinExistence type="predicted"/>
<organism evidence="5 6">
    <name type="scientific">Dothidotthia symphoricarpi CBS 119687</name>
    <dbReference type="NCBI Taxonomy" id="1392245"/>
    <lineage>
        <taxon>Eukaryota</taxon>
        <taxon>Fungi</taxon>
        <taxon>Dikarya</taxon>
        <taxon>Ascomycota</taxon>
        <taxon>Pezizomycotina</taxon>
        <taxon>Dothideomycetes</taxon>
        <taxon>Pleosporomycetidae</taxon>
        <taxon>Pleosporales</taxon>
        <taxon>Dothidotthiaceae</taxon>
        <taxon>Dothidotthia</taxon>
    </lineage>
</organism>
<dbReference type="RefSeq" id="XP_033519360.1">
    <property type="nucleotide sequence ID" value="XM_033666235.1"/>
</dbReference>
<feature type="domain" description="Apple" evidence="4">
    <location>
        <begin position="71"/>
        <end position="105"/>
    </location>
</feature>
<dbReference type="Pfam" id="PF14295">
    <property type="entry name" value="PAN_4"/>
    <property type="match status" value="3"/>
</dbReference>
<gene>
    <name evidence="5" type="ORF">P153DRAFT_349095</name>
</gene>
<feature type="domain" description="Apple" evidence="4">
    <location>
        <begin position="181"/>
        <end position="225"/>
    </location>
</feature>
<feature type="signal peptide" evidence="3">
    <location>
        <begin position="1"/>
        <end position="19"/>
    </location>
</feature>
<keyword evidence="2" id="KW-1133">Transmembrane helix</keyword>
<feature type="compositionally biased region" description="Polar residues" evidence="1">
    <location>
        <begin position="417"/>
        <end position="429"/>
    </location>
</feature>
<keyword evidence="3" id="KW-0732">Signal</keyword>
<evidence type="ECO:0000259" key="4">
    <source>
        <dbReference type="Pfam" id="PF14295"/>
    </source>
</evidence>
<dbReference type="OrthoDB" id="3943216at2759"/>
<evidence type="ECO:0000256" key="2">
    <source>
        <dbReference type="SAM" id="Phobius"/>
    </source>
</evidence>
<keyword evidence="6" id="KW-1185">Reference proteome</keyword>
<dbReference type="InterPro" id="IPR003609">
    <property type="entry name" value="Pan_app"/>
</dbReference>
<dbReference type="GeneID" id="54406667"/>
<name>A0A6A6A204_9PLEO</name>
<dbReference type="AlphaFoldDB" id="A0A6A6A204"/>
<feature type="region of interest" description="Disordered" evidence="1">
    <location>
        <begin position="394"/>
        <end position="474"/>
    </location>
</feature>
<feature type="domain" description="Apple" evidence="4">
    <location>
        <begin position="282"/>
        <end position="325"/>
    </location>
</feature>
<evidence type="ECO:0000313" key="6">
    <source>
        <dbReference type="Proteomes" id="UP000799771"/>
    </source>
</evidence>
<sequence length="474" mass="50422">MVLLLKGLMGLGLVKSAFAVTPVVAEPILSRDLEVRQADKCPDTYTSSNGMNFTSYCGQNNPQNDAVPFFTSPSMQDCMEHCSRFWGKSEGCFGIVWVAQSSECWIRNSTVSTAGLIPLEDNYSALVVAGEMDPGSTDCPADDGSTHTLDGIPGLAYTVNCGKVIDGQDACFSGYNECWVSPYKNYFHTETLDACVRICVDQHPLCKAVSWNPGLEIGFANCWLKTDFSSAKLITPPADYGVMHTATITSIDRIDTTCPTKTSYTAPNKKIFDINCGQSNAGSNITNIHSQNITSCMDACAASDKSCIGIVFDSSLQFGYNNCALQSTSNIVTTQSQATYAALSSETAASTPSSSTSSGSKAWIAGPVIGGIAALALLAFALLWWRRRKAKKAPYVQKDAPPPATGPVYTAAPAYSPTGSTAPPLQQQGGYYDAPLPVPQPLPASEMSEGRERNELPASTKYAGKGGVPQELPS</sequence>
<feature type="transmembrane region" description="Helical" evidence="2">
    <location>
        <begin position="362"/>
        <end position="385"/>
    </location>
</feature>
<feature type="chain" id="PRO_5025351123" description="Apple domain-containing protein" evidence="3">
    <location>
        <begin position="20"/>
        <end position="474"/>
    </location>
</feature>
<dbReference type="Proteomes" id="UP000799771">
    <property type="component" value="Unassembled WGS sequence"/>
</dbReference>
<accession>A0A6A6A204</accession>
<evidence type="ECO:0000313" key="5">
    <source>
        <dbReference type="EMBL" id="KAF2124967.1"/>
    </source>
</evidence>
<protein>
    <recommendedName>
        <fullName evidence="4">Apple domain-containing protein</fullName>
    </recommendedName>
</protein>